<proteinExistence type="predicted"/>
<reference evidence="2" key="1">
    <citation type="submission" date="2018-02" db="EMBL/GenBank/DDBJ databases">
        <title>Rhizophora mucronata_Transcriptome.</title>
        <authorList>
            <person name="Meera S.P."/>
            <person name="Sreeshan A."/>
            <person name="Augustine A."/>
        </authorList>
    </citation>
    <scope>NUCLEOTIDE SEQUENCE</scope>
    <source>
        <tissue evidence="2">Leaf</tissue>
    </source>
</reference>
<evidence type="ECO:0000313" key="2">
    <source>
        <dbReference type="EMBL" id="MBX29595.1"/>
    </source>
</evidence>
<organism evidence="2">
    <name type="scientific">Rhizophora mucronata</name>
    <name type="common">Asiatic mangrove</name>
    <dbReference type="NCBI Taxonomy" id="61149"/>
    <lineage>
        <taxon>Eukaryota</taxon>
        <taxon>Viridiplantae</taxon>
        <taxon>Streptophyta</taxon>
        <taxon>Embryophyta</taxon>
        <taxon>Tracheophyta</taxon>
        <taxon>Spermatophyta</taxon>
        <taxon>Magnoliopsida</taxon>
        <taxon>eudicotyledons</taxon>
        <taxon>Gunneridae</taxon>
        <taxon>Pentapetalae</taxon>
        <taxon>rosids</taxon>
        <taxon>fabids</taxon>
        <taxon>Malpighiales</taxon>
        <taxon>Rhizophoraceae</taxon>
        <taxon>Rhizophora</taxon>
    </lineage>
</organism>
<name>A0A2P2MHA3_RHIMU</name>
<sequence>MSFLLIFIHILIISKTRLSSSVFSSFQTVDIVLMLPNACACLHPFLGGGP</sequence>
<feature type="signal peptide" evidence="1">
    <location>
        <begin position="1"/>
        <end position="19"/>
    </location>
</feature>
<keyword evidence="1" id="KW-0732">Signal</keyword>
<protein>
    <submittedName>
        <fullName evidence="2">Uncharacterized protein</fullName>
    </submittedName>
</protein>
<evidence type="ECO:0000256" key="1">
    <source>
        <dbReference type="SAM" id="SignalP"/>
    </source>
</evidence>
<accession>A0A2P2MHA3</accession>
<feature type="chain" id="PRO_5015150796" evidence="1">
    <location>
        <begin position="20"/>
        <end position="50"/>
    </location>
</feature>
<dbReference type="EMBL" id="GGEC01049111">
    <property type="protein sequence ID" value="MBX29595.1"/>
    <property type="molecule type" value="Transcribed_RNA"/>
</dbReference>
<dbReference type="AlphaFoldDB" id="A0A2P2MHA3"/>